<name>A0A2N1JCL1_9BASI</name>
<keyword evidence="3" id="KW-1185">Reference proteome</keyword>
<dbReference type="OrthoDB" id="941624at2759"/>
<dbReference type="Gene3D" id="3.30.1380.20">
    <property type="entry name" value="Trafficking protein particle complex subunit 3"/>
    <property type="match status" value="1"/>
</dbReference>
<dbReference type="STRING" id="2020962.A0A2N1JCL1"/>
<evidence type="ECO:0000256" key="1">
    <source>
        <dbReference type="ARBA" id="ARBA00006218"/>
    </source>
</evidence>
<dbReference type="InterPro" id="IPR037992">
    <property type="entry name" value="TRAPPC6/Trs33"/>
</dbReference>
<reference evidence="2 3" key="1">
    <citation type="submission" date="2017-10" db="EMBL/GenBank/DDBJ databases">
        <title>A novel species of cold-tolerant Malassezia isolated from bats.</title>
        <authorList>
            <person name="Lorch J.M."/>
            <person name="Palmer J.M."/>
            <person name="Vanderwolf K.J."/>
            <person name="Schmidt K.Z."/>
            <person name="Verant M.L."/>
            <person name="Weller T.J."/>
            <person name="Blehert D.S."/>
        </authorList>
    </citation>
    <scope>NUCLEOTIDE SEQUENCE [LARGE SCALE GENOMIC DNA]</scope>
    <source>
        <strain evidence="2 3">NWHC:44797-103</strain>
    </source>
</reference>
<accession>A0A2N1JCL1</accession>
<dbReference type="PANTHER" id="PTHR12817:SF0">
    <property type="entry name" value="GEO08327P1"/>
    <property type="match status" value="1"/>
</dbReference>
<protein>
    <submittedName>
        <fullName evidence="2">Trs33p</fullName>
    </submittedName>
</protein>
<dbReference type="AlphaFoldDB" id="A0A2N1JCL1"/>
<evidence type="ECO:0000313" key="3">
    <source>
        <dbReference type="Proteomes" id="UP000232875"/>
    </source>
</evidence>
<dbReference type="GO" id="GO:0005801">
    <property type="term" value="C:cis-Golgi network"/>
    <property type="evidence" value="ECO:0007669"/>
    <property type="project" value="TreeGrafter"/>
</dbReference>
<dbReference type="Proteomes" id="UP000232875">
    <property type="component" value="Unassembled WGS sequence"/>
</dbReference>
<dbReference type="InterPro" id="IPR024096">
    <property type="entry name" value="NO_sig/Golgi_transp_ligand-bd"/>
</dbReference>
<dbReference type="GO" id="GO:0005802">
    <property type="term" value="C:trans-Golgi network"/>
    <property type="evidence" value="ECO:0007669"/>
    <property type="project" value="TreeGrafter"/>
</dbReference>
<comment type="similarity">
    <text evidence="1">Belongs to the TRAPP small subunits family. BET3 subfamily.</text>
</comment>
<sequence>MAAPNVSYAAPGAAQGGAVPVLHAPPPSLAPRAPHMIDRSIATLLQVEMTRTLQASTLYTTRKANEMVEQLRHDDPSSRVPPLLTAADETDMAKSRMESLGAHLGGGLAERLTQDRARVHDALDMVKFVCKDLWAVMWQKQVDNLRTNHRGVFVLQDNAFRPLLGLEPGSFLLLPRG</sequence>
<dbReference type="EMBL" id="KZ454989">
    <property type="protein sequence ID" value="PKI84279.1"/>
    <property type="molecule type" value="Genomic_DNA"/>
</dbReference>
<dbReference type="GO" id="GO:0006888">
    <property type="term" value="P:endoplasmic reticulum to Golgi vesicle-mediated transport"/>
    <property type="evidence" value="ECO:0007669"/>
    <property type="project" value="TreeGrafter"/>
</dbReference>
<gene>
    <name evidence="2" type="primary">TRS33</name>
    <name evidence="2" type="ORF">MVES_001521</name>
</gene>
<dbReference type="CDD" id="cd14944">
    <property type="entry name" value="TRAPPC6A_Trs33"/>
    <property type="match status" value="1"/>
</dbReference>
<organism evidence="2 3">
    <name type="scientific">Malassezia vespertilionis</name>
    <dbReference type="NCBI Taxonomy" id="2020962"/>
    <lineage>
        <taxon>Eukaryota</taxon>
        <taxon>Fungi</taxon>
        <taxon>Dikarya</taxon>
        <taxon>Basidiomycota</taxon>
        <taxon>Ustilaginomycotina</taxon>
        <taxon>Malasseziomycetes</taxon>
        <taxon>Malasseziales</taxon>
        <taxon>Malasseziaceae</taxon>
        <taxon>Malassezia</taxon>
    </lineage>
</organism>
<dbReference type="GO" id="GO:0030008">
    <property type="term" value="C:TRAPP complex"/>
    <property type="evidence" value="ECO:0007669"/>
    <property type="project" value="TreeGrafter"/>
</dbReference>
<dbReference type="PANTHER" id="PTHR12817">
    <property type="entry name" value="TRAFFICKING PROTEIN PARTICLE COMPLEX SUBUNIT 6B"/>
    <property type="match status" value="1"/>
</dbReference>
<proteinExistence type="inferred from homology"/>
<dbReference type="InterPro" id="IPR007194">
    <property type="entry name" value="TRAPP_component"/>
</dbReference>
<evidence type="ECO:0000313" key="2">
    <source>
        <dbReference type="EMBL" id="PKI84279.1"/>
    </source>
</evidence>
<dbReference type="Pfam" id="PF04051">
    <property type="entry name" value="TRAPP"/>
    <property type="match status" value="1"/>
</dbReference>
<dbReference type="SUPFAM" id="SSF111126">
    <property type="entry name" value="Ligand-binding domain in the NO signalling and Golgi transport"/>
    <property type="match status" value="1"/>
</dbReference>